<dbReference type="PANTHER" id="PTHR38110">
    <property type="entry name" value="CHROMOSOME 23, WHOLE GENOME SHOTGUN SEQUENCE"/>
    <property type="match status" value="1"/>
</dbReference>
<dbReference type="InterPro" id="IPR052389">
    <property type="entry name" value="Sec_Metab_Biosynth-Assoc"/>
</dbReference>
<reference evidence="2 3" key="1">
    <citation type="submission" date="2016-07" db="EMBL/GenBank/DDBJ databases">
        <title>Pervasive Adenine N6-methylation of Active Genes in Fungi.</title>
        <authorList>
            <consortium name="DOE Joint Genome Institute"/>
            <person name="Mondo S.J."/>
            <person name="Dannebaum R.O."/>
            <person name="Kuo R.C."/>
            <person name="Labutti K."/>
            <person name="Haridas S."/>
            <person name="Kuo A."/>
            <person name="Salamov A."/>
            <person name="Ahrendt S.R."/>
            <person name="Lipzen A."/>
            <person name="Sullivan W."/>
            <person name="Andreopoulos W.B."/>
            <person name="Clum A."/>
            <person name="Lindquist E."/>
            <person name="Daum C."/>
            <person name="Ramamoorthy G.K."/>
            <person name="Gryganskyi A."/>
            <person name="Culley D."/>
            <person name="Magnuson J.K."/>
            <person name="James T.Y."/>
            <person name="O'Malley M.A."/>
            <person name="Stajich J.E."/>
            <person name="Spatafora J.W."/>
            <person name="Visel A."/>
            <person name="Grigoriev I.V."/>
        </authorList>
    </citation>
    <scope>NUCLEOTIDE SEQUENCE [LARGE SCALE GENOMIC DNA]</scope>
    <source>
        <strain evidence="2 3">62-1032</strain>
    </source>
</reference>
<evidence type="ECO:0000259" key="1">
    <source>
        <dbReference type="Pfam" id="PF13622"/>
    </source>
</evidence>
<feature type="domain" description="Acyl-CoA thioesterase-like N-terminal HotDog" evidence="1">
    <location>
        <begin position="30"/>
        <end position="102"/>
    </location>
</feature>
<evidence type="ECO:0000313" key="2">
    <source>
        <dbReference type="EMBL" id="ORY84143.1"/>
    </source>
</evidence>
<name>A0A1Y2FJL0_9BASI</name>
<dbReference type="Gene3D" id="2.40.160.210">
    <property type="entry name" value="Acyl-CoA thioesterase, double hotdog domain"/>
    <property type="match status" value="1"/>
</dbReference>
<comment type="caution">
    <text evidence="2">The sequence shown here is derived from an EMBL/GenBank/DDBJ whole genome shotgun (WGS) entry which is preliminary data.</text>
</comment>
<organism evidence="2 3">
    <name type="scientific">Leucosporidium creatinivorum</name>
    <dbReference type="NCBI Taxonomy" id="106004"/>
    <lineage>
        <taxon>Eukaryota</taxon>
        <taxon>Fungi</taxon>
        <taxon>Dikarya</taxon>
        <taxon>Basidiomycota</taxon>
        <taxon>Pucciniomycotina</taxon>
        <taxon>Microbotryomycetes</taxon>
        <taxon>Leucosporidiales</taxon>
        <taxon>Leucosporidium</taxon>
    </lineage>
</organism>
<dbReference type="AlphaFoldDB" id="A0A1Y2FJL0"/>
<dbReference type="EMBL" id="MCGR01000018">
    <property type="protein sequence ID" value="ORY84143.1"/>
    <property type="molecule type" value="Genomic_DNA"/>
</dbReference>
<evidence type="ECO:0000313" key="3">
    <source>
        <dbReference type="Proteomes" id="UP000193467"/>
    </source>
</evidence>
<protein>
    <submittedName>
        <fullName evidence="2">Thioesterase-like superfamily-domain-containing protein</fullName>
    </submittedName>
</protein>
<accession>A0A1Y2FJL0</accession>
<dbReference type="STRING" id="106004.A0A1Y2FJL0"/>
<dbReference type="OrthoDB" id="2532955at2759"/>
<sequence length="341" mass="37451">MVSLTSAISSSLAYERGNGASVYNAAVSETYTIGSVPHGGYILSIITQAALQYQKASSPHHDPAHLSADFLKPSSVGACQVEISTFTQTQRWTRLDVALYQYTTPGDLSTPRILKVRGSLMFTTLPPLLAPAPPSKEHVTVLPHTPIPEARICPLKIHPSQCEKGELYRSARFSKECAWSEKVGVLGSKDEEGRGRLSWGAWWEMSEEADDVRSNVALVPFFADQFRNGVELLEGEHSPGLSWFPTLTFSLQFISRFPLAAIPTLPHSKPAPRTVGLYSTTKFSSEGRHDITVEVWSAPSGLGEKVEVGSDEWRKEAQILGVSTQMALTLPFEINQRQGRL</sequence>
<dbReference type="Pfam" id="PF13622">
    <property type="entry name" value="4HBT_3"/>
    <property type="match status" value="1"/>
</dbReference>
<dbReference type="InterPro" id="IPR049449">
    <property type="entry name" value="TesB_ACOT8-like_N"/>
</dbReference>
<dbReference type="Proteomes" id="UP000193467">
    <property type="component" value="Unassembled WGS sequence"/>
</dbReference>
<dbReference type="InParanoid" id="A0A1Y2FJL0"/>
<gene>
    <name evidence="2" type="ORF">BCR35DRAFT_278252</name>
</gene>
<keyword evidence="3" id="KW-1185">Reference proteome</keyword>
<dbReference type="PANTHER" id="PTHR38110:SF1">
    <property type="entry name" value="THIOESTERASE DOMAIN-CONTAINING PROTEIN"/>
    <property type="match status" value="1"/>
</dbReference>
<proteinExistence type="predicted"/>
<dbReference type="InterPro" id="IPR042171">
    <property type="entry name" value="Acyl-CoA_hotdog"/>
</dbReference>